<evidence type="ECO:0008006" key="3">
    <source>
        <dbReference type="Google" id="ProtNLM"/>
    </source>
</evidence>
<organism evidence="1 2">
    <name type="scientific">Puccinia sorghi</name>
    <dbReference type="NCBI Taxonomy" id="27349"/>
    <lineage>
        <taxon>Eukaryota</taxon>
        <taxon>Fungi</taxon>
        <taxon>Dikarya</taxon>
        <taxon>Basidiomycota</taxon>
        <taxon>Pucciniomycotina</taxon>
        <taxon>Pucciniomycetes</taxon>
        <taxon>Pucciniales</taxon>
        <taxon>Pucciniaceae</taxon>
        <taxon>Puccinia</taxon>
    </lineage>
</organism>
<evidence type="ECO:0000313" key="2">
    <source>
        <dbReference type="Proteomes" id="UP000037035"/>
    </source>
</evidence>
<dbReference type="EMBL" id="LAVV01008242">
    <property type="protein sequence ID" value="KNZ53359.1"/>
    <property type="molecule type" value="Genomic_DNA"/>
</dbReference>
<protein>
    <recommendedName>
        <fullName evidence="3">DUF4219 domain-containing protein</fullName>
    </recommendedName>
</protein>
<dbReference type="AlphaFoldDB" id="A0A0L6UY02"/>
<dbReference type="OrthoDB" id="913043at2759"/>
<proteinExistence type="predicted"/>
<comment type="caution">
    <text evidence="1">The sequence shown here is derived from an EMBL/GenBank/DDBJ whole genome shotgun (WGS) entry which is preliminary data.</text>
</comment>
<keyword evidence="2" id="KW-1185">Reference proteome</keyword>
<evidence type="ECO:0000313" key="1">
    <source>
        <dbReference type="EMBL" id="KNZ53359.1"/>
    </source>
</evidence>
<dbReference type="VEuPathDB" id="FungiDB:VP01_3266g2"/>
<gene>
    <name evidence="1" type="ORF">VP01_3266g2</name>
</gene>
<dbReference type="Proteomes" id="UP000037035">
    <property type="component" value="Unassembled WGS sequence"/>
</dbReference>
<accession>A0A0L6UY02</accession>
<name>A0A0L6UY02_9BASI</name>
<feature type="non-terminal residue" evidence="1">
    <location>
        <position position="221"/>
    </location>
</feature>
<sequence>MDGVNPTILKTTIEAIPTLTEENFSSWRTRITALFKIGGFKDQILDGKPEIEEDDNTTLCAVILSKLSNTTQSNVVTPENEDNAQIIWKAILKHFMLSEPSNWAQVYNQSANIKFDISNIKKFMTDIRSVILKMEDVGIKLEDCDLRPSSSSLDNIKQSITHSWNVLVNQTAFLKKKEESQDDEVLLEGHYHNNLPILEFEPVKLQSHLSSAEMLHKSLGH</sequence>
<reference evidence="1 2" key="1">
    <citation type="submission" date="2015-08" db="EMBL/GenBank/DDBJ databases">
        <title>Next Generation Sequencing and Analysis of the Genome of Puccinia sorghi L Schw, the Causal Agent of Maize Common Rust.</title>
        <authorList>
            <person name="Rochi L."/>
            <person name="Burguener G."/>
            <person name="Darino M."/>
            <person name="Turjanski A."/>
            <person name="Kreff E."/>
            <person name="Dieguez M.J."/>
            <person name="Sacco F."/>
        </authorList>
    </citation>
    <scope>NUCLEOTIDE SEQUENCE [LARGE SCALE GENOMIC DNA]</scope>
    <source>
        <strain evidence="1 2">RO10H11247</strain>
    </source>
</reference>